<dbReference type="Proteomes" id="UP000799438">
    <property type="component" value="Unassembled WGS sequence"/>
</dbReference>
<keyword evidence="3" id="KW-0805">Transcription regulation</keyword>
<dbReference type="PROSITE" id="PS50048">
    <property type="entry name" value="ZN2_CY6_FUNGAL_2"/>
    <property type="match status" value="1"/>
</dbReference>
<dbReference type="GO" id="GO:0000981">
    <property type="term" value="F:DNA-binding transcription factor activity, RNA polymerase II-specific"/>
    <property type="evidence" value="ECO:0007669"/>
    <property type="project" value="InterPro"/>
</dbReference>
<feature type="region of interest" description="Disordered" evidence="6">
    <location>
        <begin position="716"/>
        <end position="741"/>
    </location>
</feature>
<evidence type="ECO:0000256" key="3">
    <source>
        <dbReference type="ARBA" id="ARBA00023015"/>
    </source>
</evidence>
<keyword evidence="9" id="KW-1185">Reference proteome</keyword>
<dbReference type="GO" id="GO:0005634">
    <property type="term" value="C:nucleus"/>
    <property type="evidence" value="ECO:0007669"/>
    <property type="project" value="UniProtKB-SubCell"/>
</dbReference>
<dbReference type="InterPro" id="IPR036864">
    <property type="entry name" value="Zn2-C6_fun-type_DNA-bd_sf"/>
</dbReference>
<reference evidence="8" key="1">
    <citation type="journal article" date="2020" name="Stud. Mycol.">
        <title>101 Dothideomycetes genomes: a test case for predicting lifestyles and emergence of pathogens.</title>
        <authorList>
            <person name="Haridas S."/>
            <person name="Albert R."/>
            <person name="Binder M."/>
            <person name="Bloem J."/>
            <person name="Labutti K."/>
            <person name="Salamov A."/>
            <person name="Andreopoulos B."/>
            <person name="Baker S."/>
            <person name="Barry K."/>
            <person name="Bills G."/>
            <person name="Bluhm B."/>
            <person name="Cannon C."/>
            <person name="Castanera R."/>
            <person name="Culley D."/>
            <person name="Daum C."/>
            <person name="Ezra D."/>
            <person name="Gonzalez J."/>
            <person name="Henrissat B."/>
            <person name="Kuo A."/>
            <person name="Liang C."/>
            <person name="Lipzen A."/>
            <person name="Lutzoni F."/>
            <person name="Magnuson J."/>
            <person name="Mondo S."/>
            <person name="Nolan M."/>
            <person name="Ohm R."/>
            <person name="Pangilinan J."/>
            <person name="Park H.-J."/>
            <person name="Ramirez L."/>
            <person name="Alfaro M."/>
            <person name="Sun H."/>
            <person name="Tritt A."/>
            <person name="Yoshinaga Y."/>
            <person name="Zwiers L.-H."/>
            <person name="Turgeon B."/>
            <person name="Goodwin S."/>
            <person name="Spatafora J."/>
            <person name="Crous P."/>
            <person name="Grigoriev I."/>
        </authorList>
    </citation>
    <scope>NUCLEOTIDE SEQUENCE</scope>
    <source>
        <strain evidence="8">CBS 121167</strain>
    </source>
</reference>
<dbReference type="GeneID" id="54299268"/>
<dbReference type="InterPro" id="IPR007219">
    <property type="entry name" value="XnlR_reg_dom"/>
</dbReference>
<accession>A0A6A6BMS3</accession>
<feature type="domain" description="Zn(2)-C6 fungal-type" evidence="7">
    <location>
        <begin position="6"/>
        <end position="38"/>
    </location>
</feature>
<evidence type="ECO:0000259" key="7">
    <source>
        <dbReference type="PROSITE" id="PS50048"/>
    </source>
</evidence>
<evidence type="ECO:0000256" key="6">
    <source>
        <dbReference type="SAM" id="MobiDB-lite"/>
    </source>
</evidence>
<proteinExistence type="predicted"/>
<feature type="region of interest" description="Disordered" evidence="6">
    <location>
        <begin position="664"/>
        <end position="693"/>
    </location>
</feature>
<gene>
    <name evidence="8" type="ORF">K452DRAFT_295072</name>
</gene>
<feature type="region of interest" description="Disordered" evidence="6">
    <location>
        <begin position="372"/>
        <end position="406"/>
    </location>
</feature>
<evidence type="ECO:0000256" key="1">
    <source>
        <dbReference type="ARBA" id="ARBA00004123"/>
    </source>
</evidence>
<dbReference type="AlphaFoldDB" id="A0A6A6BMS3"/>
<dbReference type="Pfam" id="PF04082">
    <property type="entry name" value="Fungal_trans"/>
    <property type="match status" value="1"/>
</dbReference>
<dbReference type="PANTHER" id="PTHR47338:SF5">
    <property type="entry name" value="ZN(II)2CYS6 TRANSCRIPTION FACTOR (EUROFUNG)"/>
    <property type="match status" value="1"/>
</dbReference>
<dbReference type="GO" id="GO:0008270">
    <property type="term" value="F:zinc ion binding"/>
    <property type="evidence" value="ECO:0007669"/>
    <property type="project" value="InterPro"/>
</dbReference>
<dbReference type="SMART" id="SM00066">
    <property type="entry name" value="GAL4"/>
    <property type="match status" value="1"/>
</dbReference>
<dbReference type="RefSeq" id="XP_033401144.1">
    <property type="nucleotide sequence ID" value="XM_033541771.1"/>
</dbReference>
<keyword evidence="4" id="KW-0804">Transcription</keyword>
<dbReference type="EMBL" id="ML995477">
    <property type="protein sequence ID" value="KAF2145432.1"/>
    <property type="molecule type" value="Genomic_DNA"/>
</dbReference>
<evidence type="ECO:0000313" key="8">
    <source>
        <dbReference type="EMBL" id="KAF2145432.1"/>
    </source>
</evidence>
<sequence length="896" mass="98165">MRSSIACARCRRSKVKCVNNGVGTTCRACETSGRECIYPSPATQHAARRESSASGMPAIDRPPTSDTPRRAPRPKKNTASVSGHAASRESPHAILDALDASVLTPKVWTELFDIFQTHYSTDFPFLHPPSFLKPLRQSSLQGPGTGFGDANASPAPALSPVLLLAFLTLTSRFHPQLVAYHSPSTSKQNPLIASEYYASACRARLASNSGSELGLPDLQRTQTLLMLVLHEWGMCHGARAWVQLGVAIRGAQILGLQFENDLDDMPLARSTALAEEAHHSDIDLGRGKPSFSKGDTFIEQETRRRTFWSCLIMDRYLSSGKYRPQMINVQELRIQLPCSERAFLFGEKVRTLMLGEEVHHVAGRAQIQSQRKASVMLGSKHGSPNGDTPASGDPFSSGDLGRNDESEGRLEIGADEGIVSRYIKVLDLYGRIVKWSCSGGRRREQYPPWDERSTWNVLRSHHVASRESLPRDMELNAGNISAHITSRTSTPFALLHVVHLLSGIILHREYLPFVPFRCSRPQGPLDPPIFSTDEHKASEGFWEQSAHELFKTAREIIDLLRICQEWGVLAETPIVGFAAYTAAFLGVYAINFPWMDPNGYMCKGTRDPVKSEAADSPGAEAARKGLEIISHMRRSLQMADGWFKTIKRAHIYYIRIKKDLRQGAKGPRSLSPAGGDPSEAYRNLSLRDHGPEEHRLLEKTLRDFSGGEDEDMEMLDAPEARRDSVETDSTTQRGTPDANAVRQERWNAINTVAAAASQNAANGAYGPGGISLSNPASDHLGPSPAMSPPAPAPYGSGFTPIQMQQQLSPRSTAQHQLPPPLPPAYHHQHHFSPPRSSAQSQDAWLDAVDTRFGGDDVAAFVAGTNWQVWAGAAALRGEMGVGGWLSALWAPASGRG</sequence>
<keyword evidence="2" id="KW-0479">Metal-binding</keyword>
<keyword evidence="5" id="KW-0539">Nucleus</keyword>
<organism evidence="8 9">
    <name type="scientific">Aplosporella prunicola CBS 121167</name>
    <dbReference type="NCBI Taxonomy" id="1176127"/>
    <lineage>
        <taxon>Eukaryota</taxon>
        <taxon>Fungi</taxon>
        <taxon>Dikarya</taxon>
        <taxon>Ascomycota</taxon>
        <taxon>Pezizomycotina</taxon>
        <taxon>Dothideomycetes</taxon>
        <taxon>Dothideomycetes incertae sedis</taxon>
        <taxon>Botryosphaeriales</taxon>
        <taxon>Aplosporellaceae</taxon>
        <taxon>Aplosporella</taxon>
    </lineage>
</organism>
<dbReference type="Gene3D" id="4.10.240.10">
    <property type="entry name" value="Zn(2)-C6 fungal-type DNA-binding domain"/>
    <property type="match status" value="1"/>
</dbReference>
<name>A0A6A6BMS3_9PEZI</name>
<dbReference type="InterPro" id="IPR001138">
    <property type="entry name" value="Zn2Cys6_DnaBD"/>
</dbReference>
<dbReference type="SUPFAM" id="SSF57701">
    <property type="entry name" value="Zn2/Cys6 DNA-binding domain"/>
    <property type="match status" value="1"/>
</dbReference>
<dbReference type="CDD" id="cd12148">
    <property type="entry name" value="fungal_TF_MHR"/>
    <property type="match status" value="1"/>
</dbReference>
<feature type="region of interest" description="Disordered" evidence="6">
    <location>
        <begin position="41"/>
        <end position="88"/>
    </location>
</feature>
<dbReference type="GO" id="GO:0003677">
    <property type="term" value="F:DNA binding"/>
    <property type="evidence" value="ECO:0007669"/>
    <property type="project" value="InterPro"/>
</dbReference>
<evidence type="ECO:0000313" key="9">
    <source>
        <dbReference type="Proteomes" id="UP000799438"/>
    </source>
</evidence>
<evidence type="ECO:0000256" key="2">
    <source>
        <dbReference type="ARBA" id="ARBA00022723"/>
    </source>
</evidence>
<evidence type="ECO:0000256" key="5">
    <source>
        <dbReference type="ARBA" id="ARBA00023242"/>
    </source>
</evidence>
<dbReference type="GO" id="GO:0006351">
    <property type="term" value="P:DNA-templated transcription"/>
    <property type="evidence" value="ECO:0007669"/>
    <property type="project" value="InterPro"/>
</dbReference>
<dbReference type="InterPro" id="IPR050815">
    <property type="entry name" value="TF_fung"/>
</dbReference>
<evidence type="ECO:0000256" key="4">
    <source>
        <dbReference type="ARBA" id="ARBA00023163"/>
    </source>
</evidence>
<dbReference type="CDD" id="cd00067">
    <property type="entry name" value="GAL4"/>
    <property type="match status" value="1"/>
</dbReference>
<dbReference type="OrthoDB" id="5370478at2759"/>
<comment type="subcellular location">
    <subcellularLocation>
        <location evidence="1">Nucleus</location>
    </subcellularLocation>
</comment>
<dbReference type="PROSITE" id="PS00463">
    <property type="entry name" value="ZN2_CY6_FUNGAL_1"/>
    <property type="match status" value="1"/>
</dbReference>
<dbReference type="PANTHER" id="PTHR47338">
    <property type="entry name" value="ZN(II)2CYS6 TRANSCRIPTION FACTOR (EUROFUNG)-RELATED"/>
    <property type="match status" value="1"/>
</dbReference>
<dbReference type="SMART" id="SM00906">
    <property type="entry name" value="Fungal_trans"/>
    <property type="match status" value="1"/>
</dbReference>
<protein>
    <recommendedName>
        <fullName evidence="7">Zn(2)-C6 fungal-type domain-containing protein</fullName>
    </recommendedName>
</protein>
<dbReference type="Pfam" id="PF00172">
    <property type="entry name" value="Zn_clus"/>
    <property type="match status" value="1"/>
</dbReference>